<dbReference type="Proteomes" id="UP000221506">
    <property type="component" value="Segment"/>
</dbReference>
<reference evidence="1 2" key="1">
    <citation type="submission" date="2017-04" db="EMBL/GenBank/DDBJ databases">
        <title>Complete genome sequence and characterization of temperature-dependent bacteriophage phiA8-29 infecting Aeromonas.</title>
        <authorList>
            <person name="He Y."/>
            <person name="Yang H."/>
        </authorList>
    </citation>
    <scope>NUCLEOTIDE SEQUENCE [LARGE SCALE GENOMIC DNA]</scope>
</reference>
<dbReference type="EMBL" id="KY914485">
    <property type="protein sequence ID" value="ARK07881.1"/>
    <property type="molecule type" value="Genomic_DNA"/>
</dbReference>
<keyword evidence="2" id="KW-1185">Reference proteome</keyword>
<proteinExistence type="predicted"/>
<name>A0A1W6DYA2_9CAUD</name>
<organism evidence="1 2">
    <name type="scientific">Aeromonas phage phiA8-29</name>
    <dbReference type="NCBI Taxonomy" id="1978922"/>
    <lineage>
        <taxon>Viruses</taxon>
        <taxon>Duplodnaviria</taxon>
        <taxon>Heunggongvirae</taxon>
        <taxon>Uroviricota</taxon>
        <taxon>Caudoviricetes</taxon>
        <taxon>Pantevenvirales</taxon>
        <taxon>Ackermannviridae</taxon>
        <taxon>Tedavirus</taxon>
        <taxon>Tedavirus A829</taxon>
    </lineage>
</organism>
<accession>A0A1W6DYA2</accession>
<gene>
    <name evidence="1" type="ORF">phiA829_061</name>
</gene>
<sequence length="124" mass="13974">MLPNQYLQGGPAVGSAPDTTIPSVIIQELVNAVDDLLPEDFELYELEGDQSVYFNYAERQDEATAELRYTTAREKGYTEDIGPRYALSIIVDGPDPDNKTTWFTLEEAVDYAVKQIRRVLRVAE</sequence>
<evidence type="ECO:0000313" key="2">
    <source>
        <dbReference type="Proteomes" id="UP000221506"/>
    </source>
</evidence>
<protein>
    <submittedName>
        <fullName evidence="1">Uncharacterized protein</fullName>
    </submittedName>
</protein>
<evidence type="ECO:0000313" key="1">
    <source>
        <dbReference type="EMBL" id="ARK07881.1"/>
    </source>
</evidence>